<name>A0A8H6RPQ6_9PEZI</name>
<feature type="compositionally biased region" description="Low complexity" evidence="1">
    <location>
        <begin position="998"/>
        <end position="1007"/>
    </location>
</feature>
<feature type="region of interest" description="Disordered" evidence="1">
    <location>
        <begin position="426"/>
        <end position="452"/>
    </location>
</feature>
<keyword evidence="3" id="KW-1185">Reference proteome</keyword>
<feature type="region of interest" description="Disordered" evidence="1">
    <location>
        <begin position="957"/>
        <end position="1016"/>
    </location>
</feature>
<evidence type="ECO:0000313" key="3">
    <source>
        <dbReference type="Proteomes" id="UP000660729"/>
    </source>
</evidence>
<feature type="compositionally biased region" description="Basic and acidic residues" evidence="1">
    <location>
        <begin position="367"/>
        <end position="376"/>
    </location>
</feature>
<feature type="compositionally biased region" description="Basic and acidic residues" evidence="1">
    <location>
        <begin position="77"/>
        <end position="102"/>
    </location>
</feature>
<reference evidence="2" key="1">
    <citation type="submission" date="2020-04" db="EMBL/GenBank/DDBJ databases">
        <title>Draft genome resource of the tomato pathogen Pseudocercospora fuligena.</title>
        <authorList>
            <person name="Zaccaron A."/>
        </authorList>
    </citation>
    <scope>NUCLEOTIDE SEQUENCE</scope>
    <source>
        <strain evidence="2">PF001</strain>
    </source>
</reference>
<dbReference type="OrthoDB" id="3649542at2759"/>
<organism evidence="2 3">
    <name type="scientific">Pseudocercospora fuligena</name>
    <dbReference type="NCBI Taxonomy" id="685502"/>
    <lineage>
        <taxon>Eukaryota</taxon>
        <taxon>Fungi</taxon>
        <taxon>Dikarya</taxon>
        <taxon>Ascomycota</taxon>
        <taxon>Pezizomycotina</taxon>
        <taxon>Dothideomycetes</taxon>
        <taxon>Dothideomycetidae</taxon>
        <taxon>Mycosphaerellales</taxon>
        <taxon>Mycosphaerellaceae</taxon>
        <taxon>Pseudocercospora</taxon>
    </lineage>
</organism>
<gene>
    <name evidence="2" type="ORF">HII31_04063</name>
</gene>
<dbReference type="Proteomes" id="UP000660729">
    <property type="component" value="Unassembled WGS sequence"/>
</dbReference>
<dbReference type="AlphaFoldDB" id="A0A8H6RPQ6"/>
<evidence type="ECO:0000256" key="1">
    <source>
        <dbReference type="SAM" id="MobiDB-lite"/>
    </source>
</evidence>
<feature type="compositionally biased region" description="Polar residues" evidence="1">
    <location>
        <begin position="439"/>
        <end position="451"/>
    </location>
</feature>
<feature type="region of interest" description="Disordered" evidence="1">
    <location>
        <begin position="367"/>
        <end position="392"/>
    </location>
</feature>
<feature type="compositionally biased region" description="Basic and acidic residues" evidence="1">
    <location>
        <begin position="23"/>
        <end position="49"/>
    </location>
</feature>
<sequence length="1016" mass="113435">MSRPFRPEASMRTRSTCLQNLMAEKDREHAKRVAEEKEAEAQRAEEARHLGTPGSWIDEDTVTPKQPFYYFPDTPDAPEKNDAAGRKALNKETVAKEAERVKRQQSSAVITPTRKPGLSMAATGVPKNSIPPKKSGIRVNPDGQRDAIKEASALADQRTGKATSTPEVLGKHLDCSRIAKSSAARRMTVRETEHAFQAKLEVAEAEYMEGRRRFEVASGGMPLNMMWESDAKFHFLEDQEYYGPLLKKIEEWKGVRDWYSAKLAALRAKYSKPAPRIQPPRKKEAPSIRKPRSIAVDKPAHIKSTRERFEAYRAFDSANPQHELKKAVVNAKGYITVEQARELSEALRAHRKATPHQGLLVAPDLFDHPELEDHPAPRYAPVSNESKHDNQSMLTSSYVVEGAASQHALPLEQSHAKASRYVEPAPMEPVQEEEHASQETEQTTLTPSTEADGTVSHHAFNLEQPYAQVAHNVEPASSEPLQVKNKLPRYEQPTLTASGQLEDTVSQHALHLKQLHAQATKYIKPVPSEPVPAGEEALPRHDQSGVASPEPAIHALDDHKKSIVTAAMPSQPLPHKGERRWSNHNCNMDHCRAYFSFAKDYSDRGVFNGRPSVLGKRSIDDVLSNEEQDLETRRVRKKCNIFFGQEIVHVLAEGFHGPIKVRAPKDQRARGVEYLTVPSTPFESQISAVNGVRDRGEPEYRKAMDLYEGGFYFGAEGLQGKDDDLTNSGEAMVINEDEGIEEGEEVHGYVERFLSDPTSHNGVYFIYRHSGLGDMIKIDVPRDIWLRQDDHNEDNLDRAQIYVLIQLCEIVRLDNKLLSAMDPNVAGQLANSNLGMLIRAFNKFANSCSWLDRWTTRRQVRGLLDQLIKLSAAFDRDDGQIMQHFVDDSDGPIAHVLKALRAILAGTENDRNHLVDNSDGSIAHALKALRAILPEPENDKDLPTPGEAPRRTFTPEQLEEGLDAILQEAGPPTHPQTLHDEEEDTLENTMSNAGGARGPPAIAAMGPREGRREGRD</sequence>
<accession>A0A8H6RPQ6</accession>
<feature type="region of interest" description="Disordered" evidence="1">
    <location>
        <begin position="525"/>
        <end position="549"/>
    </location>
</feature>
<evidence type="ECO:0000313" key="2">
    <source>
        <dbReference type="EMBL" id="KAF7194557.1"/>
    </source>
</evidence>
<feature type="region of interest" description="Disordered" evidence="1">
    <location>
        <begin position="1"/>
        <end position="142"/>
    </location>
</feature>
<protein>
    <submittedName>
        <fullName evidence="2">Uncharacterized protein</fullName>
    </submittedName>
</protein>
<proteinExistence type="predicted"/>
<feature type="compositionally biased region" description="Basic and acidic residues" evidence="1">
    <location>
        <begin position="1"/>
        <end position="11"/>
    </location>
</feature>
<dbReference type="EMBL" id="JABCIY010000058">
    <property type="protein sequence ID" value="KAF7194557.1"/>
    <property type="molecule type" value="Genomic_DNA"/>
</dbReference>
<feature type="region of interest" description="Disordered" evidence="1">
    <location>
        <begin position="933"/>
        <end position="952"/>
    </location>
</feature>
<comment type="caution">
    <text evidence="2">The sequence shown here is derived from an EMBL/GenBank/DDBJ whole genome shotgun (WGS) entry which is preliminary data.</text>
</comment>